<dbReference type="GO" id="GO:0007035">
    <property type="term" value="P:vacuolar acidification"/>
    <property type="evidence" value="ECO:0007669"/>
    <property type="project" value="TreeGrafter"/>
</dbReference>
<evidence type="ECO:0000313" key="9">
    <source>
        <dbReference type="EMBL" id="TFH95876.1"/>
    </source>
</evidence>
<dbReference type="EMBL" id="SPNC01000035">
    <property type="protein sequence ID" value="TFH95876.1"/>
    <property type="molecule type" value="Genomic_DNA"/>
</dbReference>
<evidence type="ECO:0000313" key="10">
    <source>
        <dbReference type="Proteomes" id="UP000297225"/>
    </source>
</evidence>
<dbReference type="PANTHER" id="PTHR11629:SF63">
    <property type="entry name" value="V-TYPE PROTON ATPASE SUBUNIT A"/>
    <property type="match status" value="1"/>
</dbReference>
<protein>
    <submittedName>
        <fullName evidence="9">Uncharacterized protein</fullName>
    </submittedName>
</protein>
<comment type="subcellular location">
    <subcellularLocation>
        <location evidence="1">Membrane</location>
        <topology evidence="1">Multi-pass membrane protein</topology>
    </subcellularLocation>
</comment>
<dbReference type="AlphaFoldDB" id="A0A4Y8WQQ9"/>
<feature type="transmembrane region" description="Helical" evidence="8">
    <location>
        <begin position="448"/>
        <end position="469"/>
    </location>
</feature>
<gene>
    <name evidence="9" type="ORF">E4P47_03495</name>
</gene>
<feature type="transmembrane region" description="Helical" evidence="8">
    <location>
        <begin position="475"/>
        <end position="495"/>
    </location>
</feature>
<feature type="transmembrane region" description="Helical" evidence="8">
    <location>
        <begin position="330"/>
        <end position="355"/>
    </location>
</feature>
<dbReference type="InterPro" id="IPR002490">
    <property type="entry name" value="V-ATPase_116kDa_su"/>
</dbReference>
<keyword evidence="7 8" id="KW-0472">Membrane</keyword>
<keyword evidence="5 8" id="KW-1133">Transmembrane helix</keyword>
<feature type="transmembrane region" description="Helical" evidence="8">
    <location>
        <begin position="527"/>
        <end position="548"/>
    </location>
</feature>
<dbReference type="Proteomes" id="UP000297225">
    <property type="component" value="Unassembled WGS sequence"/>
</dbReference>
<proteinExistence type="inferred from homology"/>
<evidence type="ECO:0000256" key="6">
    <source>
        <dbReference type="ARBA" id="ARBA00023065"/>
    </source>
</evidence>
<evidence type="ECO:0000256" key="5">
    <source>
        <dbReference type="ARBA" id="ARBA00022989"/>
    </source>
</evidence>
<evidence type="ECO:0000256" key="3">
    <source>
        <dbReference type="ARBA" id="ARBA00022448"/>
    </source>
</evidence>
<dbReference type="OrthoDB" id="9803814at2"/>
<comment type="similarity">
    <text evidence="2">Belongs to the V-ATPase 116 kDa subunit family.</text>
</comment>
<dbReference type="GeneID" id="66796397"/>
<dbReference type="GO" id="GO:0046961">
    <property type="term" value="F:proton-transporting ATPase activity, rotational mechanism"/>
    <property type="evidence" value="ECO:0007669"/>
    <property type="project" value="InterPro"/>
</dbReference>
<feature type="transmembrane region" description="Helical" evidence="8">
    <location>
        <begin position="417"/>
        <end position="436"/>
    </location>
</feature>
<evidence type="ECO:0000256" key="7">
    <source>
        <dbReference type="ARBA" id="ARBA00023136"/>
    </source>
</evidence>
<evidence type="ECO:0000256" key="8">
    <source>
        <dbReference type="SAM" id="Phobius"/>
    </source>
</evidence>
<keyword evidence="6" id="KW-0406">Ion transport</keyword>
<dbReference type="GO" id="GO:0051117">
    <property type="term" value="F:ATPase binding"/>
    <property type="evidence" value="ECO:0007669"/>
    <property type="project" value="TreeGrafter"/>
</dbReference>
<dbReference type="GO" id="GO:0016471">
    <property type="term" value="C:vacuolar proton-transporting V-type ATPase complex"/>
    <property type="evidence" value="ECO:0007669"/>
    <property type="project" value="TreeGrafter"/>
</dbReference>
<evidence type="ECO:0000256" key="2">
    <source>
        <dbReference type="ARBA" id="ARBA00009904"/>
    </source>
</evidence>
<keyword evidence="4 8" id="KW-0812">Transmembrane</keyword>
<keyword evidence="10" id="KW-1185">Reference proteome</keyword>
<accession>A0A4Y8WQQ9</accession>
<dbReference type="GO" id="GO:0033179">
    <property type="term" value="C:proton-transporting V-type ATPase, V0 domain"/>
    <property type="evidence" value="ECO:0007669"/>
    <property type="project" value="InterPro"/>
</dbReference>
<keyword evidence="3" id="KW-0813">Transport</keyword>
<reference evidence="9 10" key="1">
    <citation type="submission" date="2019-03" db="EMBL/GenBank/DDBJ databases">
        <title>Porphyromonas levii Isolated from the Uterus of Dairy Cows.</title>
        <authorList>
            <person name="Francis A.M."/>
        </authorList>
    </citation>
    <scope>NUCLEOTIDE SEQUENCE [LARGE SCALE GENOMIC DNA]</scope>
    <source>
        <strain evidence="9 10">AF5678</strain>
    </source>
</reference>
<feature type="transmembrane region" description="Helical" evidence="8">
    <location>
        <begin position="555"/>
        <end position="574"/>
    </location>
</feature>
<name>A0A4Y8WQQ9_9PORP</name>
<comment type="caution">
    <text evidence="9">The sequence shown here is derived from an EMBL/GenBank/DDBJ whole genome shotgun (WGS) entry which is preliminary data.</text>
</comment>
<organism evidence="9 10">
    <name type="scientific">Porphyromonas levii</name>
    <dbReference type="NCBI Taxonomy" id="28114"/>
    <lineage>
        <taxon>Bacteria</taxon>
        <taxon>Pseudomonadati</taxon>
        <taxon>Bacteroidota</taxon>
        <taxon>Bacteroidia</taxon>
        <taxon>Bacteroidales</taxon>
        <taxon>Porphyromonadaceae</taxon>
        <taxon>Porphyromonas</taxon>
    </lineage>
</organism>
<evidence type="ECO:0000256" key="1">
    <source>
        <dbReference type="ARBA" id="ARBA00004141"/>
    </source>
</evidence>
<feature type="transmembrane region" description="Helical" evidence="8">
    <location>
        <begin position="376"/>
        <end position="397"/>
    </location>
</feature>
<dbReference type="PANTHER" id="PTHR11629">
    <property type="entry name" value="VACUOLAR PROTON ATPASES"/>
    <property type="match status" value="1"/>
</dbReference>
<dbReference type="STRING" id="1122973.GCA_000379925_00193"/>
<dbReference type="Pfam" id="PF01496">
    <property type="entry name" value="V_ATPase_I"/>
    <property type="match status" value="1"/>
</dbReference>
<feature type="transmembrane region" description="Helical" evidence="8">
    <location>
        <begin position="502"/>
        <end position="521"/>
    </location>
</feature>
<dbReference type="RefSeq" id="WP_134849159.1">
    <property type="nucleotide sequence ID" value="NZ_CP197400.1"/>
</dbReference>
<sequence>MIVPMKRYSYFVYEPEYQQFLHKLRDLGVVQVRQYTNPLKVEEFAQNVSQQNDIKHLQQRLNTVRNGNKLEEGQTPDTIEHSDLPEGVINDYELFTATYSETLDKIAQVESKLAEVHNQQKELEVWGDFDLSLIKKLEEAGYFVHFWVVSPAQFKEEWEQQYDAQVIQSEGRYTYFVTVTRQATPPTLDQAELQKLPTASLSQLKAKEDKLMDEKRLLLGSRNYLAYHPDVLAEKVVELQNSFNMKNANFQGTRMYDDKLVVVEGWVPKDLAPKMEQDLMDSGIAFTELEIDKIEDVPVKLKNNRFTRVFEPLVELFSMPNYGELDPTPYIAPFFMVFFGICFGDSGYGLMVLIVASLLKRKAKPAAKKTLELAQWLGLAGVVIGFFSGSFFGVELVKVPFLASIREYFISSENMMIIAPVLGFIQIIFAKYIGALKRTKQVGFTKALSSYAWPTLIIVLAVLVGLPMIEVSIPQWATYVLYGITGLCVLLVLFYNTPGKNIFVNFGAGLWHTYNIVSGLLGDTLSYIRLFAIGLTGAVLGGVFNNLAVMATSGLPILLAIPVGAFILVLGHGINFGLTTIGALVHPIRLIYVEYFNNSDFEGGGITYDPLRKLEVEKD</sequence>
<evidence type="ECO:0000256" key="4">
    <source>
        <dbReference type="ARBA" id="ARBA00022692"/>
    </source>
</evidence>